<feature type="transmembrane region" description="Helical" evidence="1">
    <location>
        <begin position="66"/>
        <end position="84"/>
    </location>
</feature>
<evidence type="ECO:0000313" key="3">
    <source>
        <dbReference type="Proteomes" id="UP001497512"/>
    </source>
</evidence>
<proteinExistence type="predicted"/>
<protein>
    <submittedName>
        <fullName evidence="2">Uncharacterized protein</fullName>
    </submittedName>
</protein>
<keyword evidence="1" id="KW-0812">Transmembrane</keyword>
<accession>A0ABP0U465</accession>
<dbReference type="EMBL" id="OZ019911">
    <property type="protein sequence ID" value="CAK9212389.1"/>
    <property type="molecule type" value="Genomic_DNA"/>
</dbReference>
<organism evidence="2 3">
    <name type="scientific">Sphagnum troendelagicum</name>
    <dbReference type="NCBI Taxonomy" id="128251"/>
    <lineage>
        <taxon>Eukaryota</taxon>
        <taxon>Viridiplantae</taxon>
        <taxon>Streptophyta</taxon>
        <taxon>Embryophyta</taxon>
        <taxon>Bryophyta</taxon>
        <taxon>Sphagnophytina</taxon>
        <taxon>Sphagnopsida</taxon>
        <taxon>Sphagnales</taxon>
        <taxon>Sphagnaceae</taxon>
        <taxon>Sphagnum</taxon>
    </lineage>
</organism>
<keyword evidence="1" id="KW-0472">Membrane</keyword>
<evidence type="ECO:0000256" key="1">
    <source>
        <dbReference type="SAM" id="Phobius"/>
    </source>
</evidence>
<name>A0ABP0U465_9BRYO</name>
<reference evidence="2" key="1">
    <citation type="submission" date="2024-02" db="EMBL/GenBank/DDBJ databases">
        <authorList>
            <consortium name="ELIXIR-Norway"/>
            <consortium name="Elixir Norway"/>
        </authorList>
    </citation>
    <scope>NUCLEOTIDE SEQUENCE</scope>
</reference>
<keyword evidence="1" id="KW-1133">Transmembrane helix</keyword>
<keyword evidence="3" id="KW-1185">Reference proteome</keyword>
<evidence type="ECO:0000313" key="2">
    <source>
        <dbReference type="EMBL" id="CAK9212389.1"/>
    </source>
</evidence>
<gene>
    <name evidence="2" type="ORF">CSSPTR1EN2_LOCUS11212</name>
</gene>
<dbReference type="Proteomes" id="UP001497512">
    <property type="component" value="Chromosome 19"/>
</dbReference>
<sequence length="128" mass="14601">MCMQRGQGRAGERRWEMGREILSHKLWHGERRTAHHLPWRGRSVVMMADGVEASAPLHYGASGTSISLLGALYVVICGSGWFAFARPPISEFEFGPLKFDSENSSNIEQCKYCGLFVQVYIWYVQYPR</sequence>